<evidence type="ECO:0000256" key="3">
    <source>
        <dbReference type="SAM" id="SignalP"/>
    </source>
</evidence>
<feature type="chain" id="PRO_5043792112" evidence="3">
    <location>
        <begin position="18"/>
        <end position="308"/>
    </location>
</feature>
<evidence type="ECO:0000256" key="1">
    <source>
        <dbReference type="SAM" id="MobiDB-lite"/>
    </source>
</evidence>
<keyword evidence="2" id="KW-0472">Membrane</keyword>
<dbReference type="eggNOG" id="ENOG502TBMC">
    <property type="taxonomic scope" value="Eukaryota"/>
</dbReference>
<reference evidence="4 5" key="1">
    <citation type="journal article" date="2011" name="Cell">
        <title>The monarch butterfly genome yields insights into long-distance migration.</title>
        <authorList>
            <person name="Zhan S."/>
            <person name="Merlin C."/>
            <person name="Boore J.L."/>
            <person name="Reppert S.M."/>
        </authorList>
    </citation>
    <scope>NUCLEOTIDE SEQUENCE [LARGE SCALE GENOMIC DNA]</scope>
    <source>
        <strain evidence="4">F-2</strain>
    </source>
</reference>
<evidence type="ECO:0000313" key="4">
    <source>
        <dbReference type="EMBL" id="OWR54423.1"/>
    </source>
</evidence>
<keyword evidence="3" id="KW-0732">Signal</keyword>
<keyword evidence="2" id="KW-0812">Transmembrane</keyword>
<dbReference type="AlphaFoldDB" id="A0A212FL01"/>
<keyword evidence="5" id="KW-1185">Reference proteome</keyword>
<gene>
    <name evidence="4" type="ORF">KGM_211892</name>
</gene>
<comment type="caution">
    <text evidence="4">The sequence shown here is derived from an EMBL/GenBank/DDBJ whole genome shotgun (WGS) entry which is preliminary data.</text>
</comment>
<feature type="transmembrane region" description="Helical" evidence="2">
    <location>
        <begin position="177"/>
        <end position="195"/>
    </location>
</feature>
<dbReference type="KEGG" id="dpl:KGM_211892"/>
<dbReference type="OrthoDB" id="7477590at2759"/>
<evidence type="ECO:0000313" key="5">
    <source>
        <dbReference type="Proteomes" id="UP000007151"/>
    </source>
</evidence>
<keyword evidence="2" id="KW-1133">Transmembrane helix</keyword>
<feature type="region of interest" description="Disordered" evidence="1">
    <location>
        <begin position="49"/>
        <end position="122"/>
    </location>
</feature>
<proteinExistence type="predicted"/>
<sequence>MLIRIGLLLFILTCVQTTEDEGEYYNGIGEIYRSQIINAIRKRQADLSEQKLQGGEVKTEPLNTDKVNDSANKIPAKASSNEDTPKSELVVGESEGGAVKEDNSKSEALVPQPSEGHDEKNTKTDLLKGNATVAAHLPVLAPHVTNSTAVKSNGTLNSSEDLTSESLVNKPGVVKRGLIVFGGFSLLAAAYFVFYRKKSKNYDSNTHSNNDTNQFRYGVLQSDDRRDNLELSQIPLTMESDDEEEDLEIFDLEQKKKSLSYVNLQVNDEDIVLNGTKDESKNNLLLDIEDGSSDTLINWSSNGNKSIL</sequence>
<dbReference type="EMBL" id="AGBW02007913">
    <property type="protein sequence ID" value="OWR54423.1"/>
    <property type="molecule type" value="Genomic_DNA"/>
</dbReference>
<name>A0A212FL01_DANPL</name>
<evidence type="ECO:0000256" key="2">
    <source>
        <dbReference type="SAM" id="Phobius"/>
    </source>
</evidence>
<organism evidence="4 5">
    <name type="scientific">Danaus plexippus plexippus</name>
    <dbReference type="NCBI Taxonomy" id="278856"/>
    <lineage>
        <taxon>Eukaryota</taxon>
        <taxon>Metazoa</taxon>
        <taxon>Ecdysozoa</taxon>
        <taxon>Arthropoda</taxon>
        <taxon>Hexapoda</taxon>
        <taxon>Insecta</taxon>
        <taxon>Pterygota</taxon>
        <taxon>Neoptera</taxon>
        <taxon>Endopterygota</taxon>
        <taxon>Lepidoptera</taxon>
        <taxon>Glossata</taxon>
        <taxon>Ditrysia</taxon>
        <taxon>Papilionoidea</taxon>
        <taxon>Nymphalidae</taxon>
        <taxon>Danainae</taxon>
        <taxon>Danaini</taxon>
        <taxon>Danaina</taxon>
        <taxon>Danaus</taxon>
        <taxon>Danaus</taxon>
    </lineage>
</organism>
<feature type="signal peptide" evidence="3">
    <location>
        <begin position="1"/>
        <end position="17"/>
    </location>
</feature>
<dbReference type="Proteomes" id="UP000007151">
    <property type="component" value="Unassembled WGS sequence"/>
</dbReference>
<accession>A0A212FL01</accession>
<protein>
    <submittedName>
        <fullName evidence="4">Uncharacterized protein</fullName>
    </submittedName>
</protein>